<feature type="transmembrane region" description="Helical" evidence="5">
    <location>
        <begin position="69"/>
        <end position="87"/>
    </location>
</feature>
<dbReference type="GO" id="GO:0016020">
    <property type="term" value="C:membrane"/>
    <property type="evidence" value="ECO:0007669"/>
    <property type="project" value="UniProtKB-SubCell"/>
</dbReference>
<feature type="transmembrane region" description="Helical" evidence="5">
    <location>
        <begin position="124"/>
        <end position="142"/>
    </location>
</feature>
<keyword evidence="8" id="KW-1185">Reference proteome</keyword>
<dbReference type="Pfam" id="PF03151">
    <property type="entry name" value="TPT"/>
    <property type="match status" value="1"/>
</dbReference>
<evidence type="ECO:0000256" key="3">
    <source>
        <dbReference type="ARBA" id="ARBA00022989"/>
    </source>
</evidence>
<keyword evidence="3 5" id="KW-1133">Transmembrane helix</keyword>
<accession>A0A3M7QTC8</accession>
<keyword evidence="2 5" id="KW-0812">Transmembrane</keyword>
<evidence type="ECO:0000256" key="5">
    <source>
        <dbReference type="SAM" id="Phobius"/>
    </source>
</evidence>
<dbReference type="PANTHER" id="PTHR11132">
    <property type="entry name" value="SOLUTE CARRIER FAMILY 35"/>
    <property type="match status" value="1"/>
</dbReference>
<feature type="transmembrane region" description="Helical" evidence="5">
    <location>
        <begin position="246"/>
        <end position="264"/>
    </location>
</feature>
<proteinExistence type="predicted"/>
<gene>
    <name evidence="7" type="ORF">BpHYR1_050932</name>
</gene>
<name>A0A3M7QTC8_BRAPC</name>
<dbReference type="EMBL" id="REGN01005206">
    <property type="protein sequence ID" value="RNA14364.1"/>
    <property type="molecule type" value="Genomic_DNA"/>
</dbReference>
<organism evidence="7 8">
    <name type="scientific">Brachionus plicatilis</name>
    <name type="common">Marine rotifer</name>
    <name type="synonym">Brachionus muelleri</name>
    <dbReference type="NCBI Taxonomy" id="10195"/>
    <lineage>
        <taxon>Eukaryota</taxon>
        <taxon>Metazoa</taxon>
        <taxon>Spiralia</taxon>
        <taxon>Gnathifera</taxon>
        <taxon>Rotifera</taxon>
        <taxon>Eurotatoria</taxon>
        <taxon>Monogononta</taxon>
        <taxon>Pseudotrocha</taxon>
        <taxon>Ploima</taxon>
        <taxon>Brachionidae</taxon>
        <taxon>Brachionus</taxon>
    </lineage>
</organism>
<comment type="caution">
    <text evidence="7">The sequence shown here is derived from an EMBL/GenBank/DDBJ whole genome shotgun (WGS) entry which is preliminary data.</text>
</comment>
<dbReference type="InterPro" id="IPR004853">
    <property type="entry name" value="Sugar_P_trans_dom"/>
</dbReference>
<keyword evidence="4 5" id="KW-0472">Membrane</keyword>
<evidence type="ECO:0000313" key="8">
    <source>
        <dbReference type="Proteomes" id="UP000276133"/>
    </source>
</evidence>
<reference evidence="7 8" key="1">
    <citation type="journal article" date="2018" name="Sci. Rep.">
        <title>Genomic signatures of local adaptation to the degree of environmental predictability in rotifers.</title>
        <authorList>
            <person name="Franch-Gras L."/>
            <person name="Hahn C."/>
            <person name="Garcia-Roger E.M."/>
            <person name="Carmona M.J."/>
            <person name="Serra M."/>
            <person name="Gomez A."/>
        </authorList>
    </citation>
    <scope>NUCLEOTIDE SEQUENCE [LARGE SCALE GENOMIC DNA]</scope>
    <source>
        <strain evidence="7">HYR1</strain>
    </source>
</reference>
<dbReference type="OrthoDB" id="417037at2759"/>
<protein>
    <submittedName>
        <fullName evidence="7">UDP-sugar transporter UST74c</fullName>
    </submittedName>
</protein>
<feature type="transmembrane region" description="Helical" evidence="5">
    <location>
        <begin position="9"/>
        <end position="27"/>
    </location>
</feature>
<dbReference type="InterPro" id="IPR050186">
    <property type="entry name" value="TPT_transporter"/>
</dbReference>
<keyword evidence="7" id="KW-0762">Sugar transport</keyword>
<feature type="transmembrane region" description="Helical" evidence="5">
    <location>
        <begin position="270"/>
        <end position="293"/>
    </location>
</feature>
<evidence type="ECO:0000256" key="1">
    <source>
        <dbReference type="ARBA" id="ARBA00004141"/>
    </source>
</evidence>
<feature type="transmembrane region" description="Helical" evidence="5">
    <location>
        <begin position="213"/>
        <end position="234"/>
    </location>
</feature>
<evidence type="ECO:0000256" key="2">
    <source>
        <dbReference type="ARBA" id="ARBA00022692"/>
    </source>
</evidence>
<evidence type="ECO:0000256" key="4">
    <source>
        <dbReference type="ARBA" id="ARBA00023136"/>
    </source>
</evidence>
<feature type="transmembrane region" description="Helical" evidence="5">
    <location>
        <begin position="148"/>
        <end position="167"/>
    </location>
</feature>
<feature type="transmembrane region" description="Helical" evidence="5">
    <location>
        <begin position="182"/>
        <end position="201"/>
    </location>
</feature>
<evidence type="ECO:0000259" key="6">
    <source>
        <dbReference type="Pfam" id="PF03151"/>
    </source>
</evidence>
<evidence type="ECO:0000313" key="7">
    <source>
        <dbReference type="EMBL" id="RNA14364.1"/>
    </source>
</evidence>
<sequence length="315" mass="35664">MLIERFGSAAFYGVASLMITFANKIVLTSYRFTSFQALALGQITITLVLLRILKKLKLIKLANFDPKTAWNIMPLAIFYFGNILFGLGGTKSLNLPMFSVLRRFSVLMTMYGEQYILRKKKSSAIQMSIYAMILGALVAASDDLTFDVYGYTFITLNNFFTTANGIYTKKKLDNMKMGEYDLLYYNAILTLFPMIILSIYSGELEKLQNYDEWFNPGFWFFFLLSSLMGFILNFSWMLCTRFNSPLTTTVTGCLKNILVTYLGMLIGGDYIFSSLNFVGLTISSVASVLYSYLTFSSSKPVEEVKPKQSKCTTLV</sequence>
<dbReference type="STRING" id="10195.A0A3M7QTC8"/>
<dbReference type="AlphaFoldDB" id="A0A3M7QTC8"/>
<comment type="subcellular location">
    <subcellularLocation>
        <location evidence="1">Membrane</location>
        <topology evidence="1">Multi-pass membrane protein</topology>
    </subcellularLocation>
</comment>
<feature type="transmembrane region" description="Helical" evidence="5">
    <location>
        <begin position="33"/>
        <end position="53"/>
    </location>
</feature>
<keyword evidence="7" id="KW-0813">Transport</keyword>
<dbReference type="Proteomes" id="UP000276133">
    <property type="component" value="Unassembled WGS sequence"/>
</dbReference>
<feature type="domain" description="Sugar phosphate transporter" evidence="6">
    <location>
        <begin position="14"/>
        <end position="291"/>
    </location>
</feature>